<feature type="active site" description="Proton donor" evidence="14">
    <location>
        <position position="115"/>
    </location>
</feature>
<dbReference type="Proteomes" id="UP000061704">
    <property type="component" value="Chromosome"/>
</dbReference>
<evidence type="ECO:0000256" key="10">
    <source>
        <dbReference type="ARBA" id="ARBA00023317"/>
    </source>
</evidence>
<dbReference type="InterPro" id="IPR050068">
    <property type="entry name" value="MurA_subfamily"/>
</dbReference>
<dbReference type="InterPro" id="IPR013792">
    <property type="entry name" value="RNA3'P_cycl/enolpyr_Trfase_a/b"/>
</dbReference>
<dbReference type="SUPFAM" id="SSF55205">
    <property type="entry name" value="EPT/RTPC-like"/>
    <property type="match status" value="1"/>
</dbReference>
<evidence type="ECO:0000313" key="16">
    <source>
        <dbReference type="EMBL" id="BAH83019.1"/>
    </source>
</evidence>
<evidence type="ECO:0000313" key="17">
    <source>
        <dbReference type="Proteomes" id="UP000061704"/>
    </source>
</evidence>
<evidence type="ECO:0000256" key="1">
    <source>
        <dbReference type="ARBA" id="ARBA00004496"/>
    </source>
</evidence>
<comment type="subcellular location">
    <subcellularLocation>
        <location evidence="1 14">Cytoplasm</location>
    </subcellularLocation>
</comment>
<keyword evidence="7 14" id="KW-0573">Peptidoglycan synthesis</keyword>
<gene>
    <name evidence="14 16" type="primary">murA</name>
    <name evidence="16" type="ORF">ICMP_158</name>
</gene>
<dbReference type="HAMAP" id="MF_00111">
    <property type="entry name" value="MurA"/>
    <property type="match status" value="1"/>
</dbReference>
<name>C5WCG3_9ENTR</name>
<dbReference type="Pfam" id="PF00275">
    <property type="entry name" value="EPSP_synthase"/>
    <property type="match status" value="1"/>
</dbReference>
<dbReference type="RefSeq" id="WP_041068856.1">
    <property type="nucleotide sequence ID" value="NZ_AP010872.1"/>
</dbReference>
<dbReference type="InterPro" id="IPR005750">
    <property type="entry name" value="UDP_GlcNAc_COvinyl_MurA"/>
</dbReference>
<comment type="function">
    <text evidence="13">Cell wall formation. Adds enolpyruvyl to UDP-N-acetylglucosamine. Target for the antibiotic fosfomycin.</text>
</comment>
<reference evidence="16 17" key="1">
    <citation type="journal article" date="2011" name="Genome Biol. Evol.">
        <title>Reductive evolution of bacterial genome in insect gut environment.</title>
        <authorList>
            <person name="Nikoh N."/>
            <person name="Hosokawa T."/>
            <person name="Ohshima K."/>
            <person name="Hattori M."/>
            <person name="Fukatsu T."/>
        </authorList>
    </citation>
    <scope>NUCLEOTIDE SEQUENCE [LARGE SCALE GENOMIC DNA]</scope>
    <source>
        <strain evidence="16 17">Mpkobe</strain>
    </source>
</reference>
<dbReference type="NCBIfam" id="NF006873">
    <property type="entry name" value="PRK09369.1"/>
    <property type="match status" value="1"/>
</dbReference>
<sequence length="422" mass="45680">MEKFLIHGPTSLNGEVIISGSKNAALPILFTSLLAEETVEIQNVPNLQDIYTTIQLLSTLGAKIKYQKSIYINNSNIKSFCAPDKLVKNMRASVWALAPLVSRFGFAKISLPGGCDIGLRPIDLHISGLQQLGAKMTLQEGYIQASVKGRLKGAHIFMKKISVGATVSIMSAATLAVGVTVIENAACEPEIVDTANFLNMLGGKIYNAGTRIITIEGVKRLGGGVHKVLPDRIETGTFLVAAAISGGNILCKNTQSDILKTVITKLRKAGAIIKVGKDWISLEMHGKRPKAVNLYTAPYPGFPTDMQAQFTVLNLIAQGNSIITENIFENRFLHIPELIRMGVNAKIKNNIVFCTGVEKLFGVQVMATDLRASASLVLAGCIAHGITIIDQIYHIDRGYESIEKKLNSLGAKIKRISRNLQT</sequence>
<keyword evidence="17" id="KW-1185">Reference proteome</keyword>
<dbReference type="OrthoDB" id="9803760at2"/>
<dbReference type="CDD" id="cd01555">
    <property type="entry name" value="UdpNAET"/>
    <property type="match status" value="1"/>
</dbReference>
<dbReference type="PANTHER" id="PTHR43783:SF1">
    <property type="entry name" value="UDP-N-ACETYLGLUCOSAMINE 1-CARBOXYVINYLTRANSFERASE"/>
    <property type="match status" value="1"/>
</dbReference>
<evidence type="ECO:0000256" key="7">
    <source>
        <dbReference type="ARBA" id="ARBA00022984"/>
    </source>
</evidence>
<evidence type="ECO:0000256" key="9">
    <source>
        <dbReference type="ARBA" id="ARBA00023316"/>
    </source>
</evidence>
<protein>
    <recommendedName>
        <fullName evidence="14">UDP-N-acetylglucosamine 1-carboxyvinyltransferase</fullName>
        <ecNumber evidence="14">2.5.1.7</ecNumber>
    </recommendedName>
    <alternativeName>
        <fullName evidence="14">Enoylpyruvate transferase</fullName>
    </alternativeName>
    <alternativeName>
        <fullName evidence="14">UDP-N-acetylglucosamine enolpyruvyl transferase</fullName>
        <shortName evidence="14">EPT</shortName>
    </alternativeName>
</protein>
<keyword evidence="3 14" id="KW-0963">Cytoplasm</keyword>
<evidence type="ECO:0000256" key="3">
    <source>
        <dbReference type="ARBA" id="ARBA00022490"/>
    </source>
</evidence>
<evidence type="ECO:0000256" key="2">
    <source>
        <dbReference type="ARBA" id="ARBA00004752"/>
    </source>
</evidence>
<evidence type="ECO:0000256" key="12">
    <source>
        <dbReference type="ARBA" id="ARBA00047527"/>
    </source>
</evidence>
<dbReference type="InterPro" id="IPR036968">
    <property type="entry name" value="Enolpyruvate_Tfrase_sf"/>
</dbReference>
<feature type="binding site" evidence="14">
    <location>
        <position position="91"/>
    </location>
    <ligand>
        <name>UDP-N-acetyl-alpha-D-glucosamine</name>
        <dbReference type="ChEBI" id="CHEBI:57705"/>
    </ligand>
</feature>
<proteinExistence type="inferred from homology"/>
<keyword evidence="9 14" id="KW-0961">Cell wall biogenesis/degradation</keyword>
<comment type="similarity">
    <text evidence="11 14">Belongs to the EPSP synthase family. MurA subfamily.</text>
</comment>
<evidence type="ECO:0000256" key="8">
    <source>
        <dbReference type="ARBA" id="ARBA00023306"/>
    </source>
</evidence>
<dbReference type="FunFam" id="3.65.10.10:FF:000002">
    <property type="entry name" value="UDP-N-acetylglucosamine 1-carboxyvinyltransferase"/>
    <property type="match status" value="1"/>
</dbReference>
<feature type="binding site" evidence="14">
    <location>
        <begin position="22"/>
        <end position="23"/>
    </location>
    <ligand>
        <name>phosphoenolpyruvate</name>
        <dbReference type="ChEBI" id="CHEBI:58702"/>
    </ligand>
</feature>
<dbReference type="EMBL" id="AP010872">
    <property type="protein sequence ID" value="BAH83019.1"/>
    <property type="molecule type" value="Genomic_DNA"/>
</dbReference>
<evidence type="ECO:0000256" key="11">
    <source>
        <dbReference type="ARBA" id="ARBA00038367"/>
    </source>
</evidence>
<keyword evidence="5 14" id="KW-0808">Transferase</keyword>
<dbReference type="PANTHER" id="PTHR43783">
    <property type="entry name" value="UDP-N-ACETYLGLUCOSAMINE 1-CARBOXYVINYLTRANSFERASE"/>
    <property type="match status" value="1"/>
</dbReference>
<keyword evidence="10 14" id="KW-0670">Pyruvate</keyword>
<feature type="binding site" evidence="14">
    <location>
        <begin position="120"/>
        <end position="124"/>
    </location>
    <ligand>
        <name>UDP-N-acetyl-alpha-D-glucosamine</name>
        <dbReference type="ChEBI" id="CHEBI:57705"/>
    </ligand>
</feature>
<evidence type="ECO:0000256" key="4">
    <source>
        <dbReference type="ARBA" id="ARBA00022618"/>
    </source>
</evidence>
<comment type="caution">
    <text evidence="14">Lacks conserved residue(s) required for the propagation of feature annotation.</text>
</comment>
<dbReference type="GO" id="GO:0008760">
    <property type="term" value="F:UDP-N-acetylglucosamine 1-carboxyvinyltransferase activity"/>
    <property type="evidence" value="ECO:0007669"/>
    <property type="project" value="UniProtKB-UniRule"/>
</dbReference>
<organism evidence="16 17">
    <name type="scientific">Candidatus Ishikawaella capsulata Mpkobe</name>
    <dbReference type="NCBI Taxonomy" id="476281"/>
    <lineage>
        <taxon>Bacteria</taxon>
        <taxon>Pseudomonadati</taxon>
        <taxon>Pseudomonadota</taxon>
        <taxon>Gammaproteobacteria</taxon>
        <taxon>Enterobacterales</taxon>
        <taxon>Enterobacteriaceae</taxon>
        <taxon>Candidatus Ishikawella</taxon>
    </lineage>
</organism>
<accession>C5WCG3</accession>
<dbReference type="KEGG" id="icp:ICMP_158"/>
<keyword evidence="4 14" id="KW-0132">Cell division</keyword>
<dbReference type="AlphaFoldDB" id="C5WCG3"/>
<dbReference type="Gene3D" id="3.65.10.10">
    <property type="entry name" value="Enolpyruvate transferase domain"/>
    <property type="match status" value="2"/>
</dbReference>
<comment type="catalytic activity">
    <reaction evidence="12 14">
        <text>phosphoenolpyruvate + UDP-N-acetyl-alpha-D-glucosamine = UDP-N-acetyl-3-O-(1-carboxyvinyl)-alpha-D-glucosamine + phosphate</text>
        <dbReference type="Rhea" id="RHEA:18681"/>
        <dbReference type="ChEBI" id="CHEBI:43474"/>
        <dbReference type="ChEBI" id="CHEBI:57705"/>
        <dbReference type="ChEBI" id="CHEBI:58702"/>
        <dbReference type="ChEBI" id="CHEBI:68483"/>
        <dbReference type="EC" id="2.5.1.7"/>
    </reaction>
</comment>
<keyword evidence="6 14" id="KW-0133">Cell shape</keyword>
<feature type="binding site" evidence="14">
    <location>
        <position position="305"/>
    </location>
    <ligand>
        <name>UDP-N-acetyl-alpha-D-glucosamine</name>
        <dbReference type="ChEBI" id="CHEBI:57705"/>
    </ligand>
</feature>
<evidence type="ECO:0000256" key="14">
    <source>
        <dbReference type="HAMAP-Rule" id="MF_00111"/>
    </source>
</evidence>
<keyword evidence="8 14" id="KW-0131">Cell cycle</keyword>
<evidence type="ECO:0000256" key="6">
    <source>
        <dbReference type="ARBA" id="ARBA00022960"/>
    </source>
</evidence>
<feature type="modified residue" description="2-(S-cysteinyl)pyruvic acid O-phosphothioketal" evidence="14">
    <location>
        <position position="115"/>
    </location>
</feature>
<dbReference type="EC" id="2.5.1.7" evidence="14"/>
<dbReference type="GO" id="GO:0009252">
    <property type="term" value="P:peptidoglycan biosynthetic process"/>
    <property type="evidence" value="ECO:0007669"/>
    <property type="project" value="UniProtKB-UniRule"/>
</dbReference>
<dbReference type="UniPathway" id="UPA00219"/>
<dbReference type="NCBIfam" id="TIGR01072">
    <property type="entry name" value="murA"/>
    <property type="match status" value="1"/>
</dbReference>
<dbReference type="GO" id="GO:0008360">
    <property type="term" value="P:regulation of cell shape"/>
    <property type="evidence" value="ECO:0007669"/>
    <property type="project" value="UniProtKB-KW"/>
</dbReference>
<feature type="domain" description="Enolpyruvate transferase" evidence="15">
    <location>
        <begin position="7"/>
        <end position="406"/>
    </location>
</feature>
<feature type="binding site" evidence="14">
    <location>
        <position position="327"/>
    </location>
    <ligand>
        <name>UDP-N-acetyl-alpha-D-glucosamine</name>
        <dbReference type="ChEBI" id="CHEBI:57705"/>
    </ligand>
</feature>
<dbReference type="GO" id="GO:0019277">
    <property type="term" value="P:UDP-N-acetylgalactosamine biosynthetic process"/>
    <property type="evidence" value="ECO:0007669"/>
    <property type="project" value="InterPro"/>
</dbReference>
<evidence type="ECO:0000259" key="15">
    <source>
        <dbReference type="Pfam" id="PF00275"/>
    </source>
</evidence>
<dbReference type="STRING" id="476281.ICMP_158"/>
<dbReference type="GO" id="GO:0071555">
    <property type="term" value="P:cell wall organization"/>
    <property type="evidence" value="ECO:0007669"/>
    <property type="project" value="UniProtKB-KW"/>
</dbReference>
<evidence type="ECO:0000256" key="13">
    <source>
        <dbReference type="ARBA" id="ARBA00057879"/>
    </source>
</evidence>
<dbReference type="HOGENOM" id="CLU_027387_0_0_6"/>
<dbReference type="GO" id="GO:0005737">
    <property type="term" value="C:cytoplasm"/>
    <property type="evidence" value="ECO:0007669"/>
    <property type="project" value="UniProtKB-SubCell"/>
</dbReference>
<dbReference type="GO" id="GO:0051301">
    <property type="term" value="P:cell division"/>
    <property type="evidence" value="ECO:0007669"/>
    <property type="project" value="UniProtKB-KW"/>
</dbReference>
<dbReference type="InterPro" id="IPR001986">
    <property type="entry name" value="Enolpyruvate_Tfrase_dom"/>
</dbReference>
<comment type="pathway">
    <text evidence="2 14">Cell wall biogenesis; peptidoglycan biosynthesis.</text>
</comment>
<evidence type="ECO:0000256" key="5">
    <source>
        <dbReference type="ARBA" id="ARBA00022679"/>
    </source>
</evidence>